<evidence type="ECO:0000256" key="1">
    <source>
        <dbReference type="SAM" id="MobiDB-lite"/>
    </source>
</evidence>
<dbReference type="InterPro" id="IPR040381">
    <property type="entry name" value="At4g14450-like"/>
</dbReference>
<dbReference type="Proteomes" id="UP001634393">
    <property type="component" value="Unassembled WGS sequence"/>
</dbReference>
<protein>
    <submittedName>
        <fullName evidence="2">Uncharacterized protein</fullName>
    </submittedName>
</protein>
<dbReference type="PANTHER" id="PTHR33912">
    <property type="entry name" value="OS01G0939400 PROTEIN"/>
    <property type="match status" value="1"/>
</dbReference>
<dbReference type="EMBL" id="JBJXBP010000008">
    <property type="protein sequence ID" value="KAL3814776.1"/>
    <property type="molecule type" value="Genomic_DNA"/>
</dbReference>
<comment type="caution">
    <text evidence="2">The sequence shown here is derived from an EMBL/GenBank/DDBJ whole genome shotgun (WGS) entry which is preliminary data.</text>
</comment>
<accession>A0ABD3RS26</accession>
<evidence type="ECO:0000313" key="3">
    <source>
        <dbReference type="Proteomes" id="UP001634393"/>
    </source>
</evidence>
<organism evidence="2 3">
    <name type="scientific">Penstemon smallii</name>
    <dbReference type="NCBI Taxonomy" id="265156"/>
    <lineage>
        <taxon>Eukaryota</taxon>
        <taxon>Viridiplantae</taxon>
        <taxon>Streptophyta</taxon>
        <taxon>Embryophyta</taxon>
        <taxon>Tracheophyta</taxon>
        <taxon>Spermatophyta</taxon>
        <taxon>Magnoliopsida</taxon>
        <taxon>eudicotyledons</taxon>
        <taxon>Gunneridae</taxon>
        <taxon>Pentapetalae</taxon>
        <taxon>asterids</taxon>
        <taxon>lamiids</taxon>
        <taxon>Lamiales</taxon>
        <taxon>Plantaginaceae</taxon>
        <taxon>Cheloneae</taxon>
        <taxon>Penstemon</taxon>
    </lineage>
</organism>
<name>A0ABD3RS26_9LAMI</name>
<feature type="compositionally biased region" description="Basic and acidic residues" evidence="1">
    <location>
        <begin position="25"/>
        <end position="35"/>
    </location>
</feature>
<keyword evidence="3" id="KW-1185">Reference proteome</keyword>
<gene>
    <name evidence="2" type="ORF">ACJIZ3_016044</name>
</gene>
<dbReference type="PANTHER" id="PTHR33912:SF3">
    <property type="entry name" value="OS01G0939400 PROTEIN"/>
    <property type="match status" value="1"/>
</dbReference>
<feature type="region of interest" description="Disordered" evidence="1">
    <location>
        <begin position="1"/>
        <end position="71"/>
    </location>
</feature>
<proteinExistence type="predicted"/>
<feature type="compositionally biased region" description="Polar residues" evidence="1">
    <location>
        <begin position="54"/>
        <end position="71"/>
    </location>
</feature>
<feature type="region of interest" description="Disordered" evidence="1">
    <location>
        <begin position="109"/>
        <end position="154"/>
    </location>
</feature>
<dbReference type="AlphaFoldDB" id="A0ABD3RS26"/>
<reference evidence="2 3" key="1">
    <citation type="submission" date="2024-12" db="EMBL/GenBank/DDBJ databases">
        <title>The unique morphological basis and parallel evolutionary history of personate flowers in Penstemon.</title>
        <authorList>
            <person name="Depatie T.H."/>
            <person name="Wessinger C.A."/>
        </authorList>
    </citation>
    <scope>NUCLEOTIDE SEQUENCE [LARGE SCALE GENOMIC DNA]</scope>
    <source>
        <strain evidence="2">WTNN_2</strain>
        <tissue evidence="2">Leaf</tissue>
    </source>
</reference>
<evidence type="ECO:0000313" key="2">
    <source>
        <dbReference type="EMBL" id="KAL3814776.1"/>
    </source>
</evidence>
<sequence>MSLVDYASSSDEDEPQPPALEEPEREPLNPEERHRFGVPALPKHDLPHAHNRNFELQSSRQMEIVSDQSSELKLPDASLLLNSLAGPSNLLNASDHSSRVAVAMSENAARKRDFNGSRANNPRSSKVPKGTLPHSKNIPDTVAGRLLPPQLAGRSNVVTEDITKLFVRKKTNSSAE</sequence>